<dbReference type="OrthoDB" id="244835at2"/>
<feature type="coiled-coil region" evidence="1">
    <location>
        <begin position="14"/>
        <end position="65"/>
    </location>
</feature>
<dbReference type="Proteomes" id="UP000253908">
    <property type="component" value="Chromosome"/>
</dbReference>
<protein>
    <submittedName>
        <fullName evidence="2">Uncharacterized protein</fullName>
    </submittedName>
</protein>
<evidence type="ECO:0000256" key="1">
    <source>
        <dbReference type="SAM" id="Coils"/>
    </source>
</evidence>
<keyword evidence="3" id="KW-1185">Reference proteome</keyword>
<keyword evidence="1" id="KW-0175">Coiled coil</keyword>
<evidence type="ECO:0000313" key="3">
    <source>
        <dbReference type="Proteomes" id="UP000253908"/>
    </source>
</evidence>
<dbReference type="AlphaFoldDB" id="A0A345PGQ3"/>
<name>A0A345PGQ3_9BACI</name>
<proteinExistence type="predicted"/>
<gene>
    <name evidence="2" type="ORF">CUC15_09695</name>
</gene>
<organism evidence="2 3">
    <name type="scientific">Oceanobacillus zhaokaii</name>
    <dbReference type="NCBI Taxonomy" id="2052660"/>
    <lineage>
        <taxon>Bacteria</taxon>
        <taxon>Bacillati</taxon>
        <taxon>Bacillota</taxon>
        <taxon>Bacilli</taxon>
        <taxon>Bacillales</taxon>
        <taxon>Bacillaceae</taxon>
        <taxon>Oceanobacillus</taxon>
    </lineage>
</organism>
<dbReference type="KEGG" id="ocn:CUC15_09695"/>
<sequence>MSLIHIADKFISHLNSLERMLDYTEIIKEQYEKDLEKEGDSIFDLMKLVIDVKKAEVKADDLESEGLDSEEYMENRNLLEELSDNENIKFVYNNISVEINKDGETEIAISNSYLNKFFEEQFESDTNYQTDLNQLNNSIIISLVTSFELLISDLFKDFIQNVDQSSFLERKSINYSDLLRIGNIEEARQFLLDQFIEELLRGSFMNWIEEIEKRMKIKVTNHEVLKQNDDIDYINETFQRRHLLIHNNGEVNDLYLTKTQHFTVGGLRKGQKLDNSNEYIEEKIKLFKKVGIILVYLYSSKVYKNNMDQFFNDFNGLLLSLSKTGCHGARYIYRTIYDDQRFDHSSQLISRVNYYLSHKLNGEFEEVREEVEKFQVNTLSIEYRMAKHILLDEIEEAVDSLISYSNTISDNEFLHVIDWPLIKVIKDNEKVKSFIKSKLKTILSS</sequence>
<accession>A0A345PGQ3</accession>
<dbReference type="RefSeq" id="WP_114916476.1">
    <property type="nucleotide sequence ID" value="NZ_CP024848.1"/>
</dbReference>
<evidence type="ECO:0000313" key="2">
    <source>
        <dbReference type="EMBL" id="AXI09183.1"/>
    </source>
</evidence>
<dbReference type="EMBL" id="CP024848">
    <property type="protein sequence ID" value="AXI09183.1"/>
    <property type="molecule type" value="Genomic_DNA"/>
</dbReference>
<reference evidence="3" key="1">
    <citation type="submission" date="2017-11" db="EMBL/GenBank/DDBJ databases">
        <authorList>
            <person name="Zhu W."/>
        </authorList>
    </citation>
    <scope>NUCLEOTIDE SEQUENCE [LARGE SCALE GENOMIC DNA]</scope>
    <source>
        <strain evidence="3">160</strain>
    </source>
</reference>